<evidence type="ECO:0000256" key="1">
    <source>
        <dbReference type="ARBA" id="ARBA00022741"/>
    </source>
</evidence>
<dbReference type="InterPro" id="IPR003593">
    <property type="entry name" value="AAA+_ATPase"/>
</dbReference>
<dbReference type="GO" id="GO:0005524">
    <property type="term" value="F:ATP binding"/>
    <property type="evidence" value="ECO:0007669"/>
    <property type="project" value="UniProtKB-KW"/>
</dbReference>
<accession>A0ABW1XF73</accession>
<dbReference type="SMART" id="SM00382">
    <property type="entry name" value="AAA"/>
    <property type="match status" value="1"/>
</dbReference>
<dbReference type="Proteomes" id="UP001596364">
    <property type="component" value="Unassembled WGS sequence"/>
</dbReference>
<evidence type="ECO:0000313" key="4">
    <source>
        <dbReference type="EMBL" id="MFC6438669.1"/>
    </source>
</evidence>
<dbReference type="PROSITE" id="PS00211">
    <property type="entry name" value="ABC_TRANSPORTER_1"/>
    <property type="match status" value="1"/>
</dbReference>
<dbReference type="PANTHER" id="PTHR43514:SF4">
    <property type="entry name" value="ABC TRANSPORTER I FAMILY MEMBER 10"/>
    <property type="match status" value="1"/>
</dbReference>
<dbReference type="PANTHER" id="PTHR43514">
    <property type="entry name" value="ABC TRANSPORTER I FAMILY MEMBER 10"/>
    <property type="match status" value="1"/>
</dbReference>
<dbReference type="RefSeq" id="WP_165490793.1">
    <property type="nucleotide sequence ID" value="NZ_JBHSUS010000001.1"/>
</dbReference>
<comment type="caution">
    <text evidence="4">The sequence shown here is derived from an EMBL/GenBank/DDBJ whole genome shotgun (WGS) entry which is preliminary data.</text>
</comment>
<dbReference type="EMBL" id="JBHSUS010000001">
    <property type="protein sequence ID" value="MFC6438669.1"/>
    <property type="molecule type" value="Genomic_DNA"/>
</dbReference>
<feature type="domain" description="ABC transporter" evidence="3">
    <location>
        <begin position="1"/>
        <end position="230"/>
    </location>
</feature>
<keyword evidence="5" id="KW-1185">Reference proteome</keyword>
<proteinExistence type="predicted"/>
<dbReference type="SUPFAM" id="SSF52540">
    <property type="entry name" value="P-loop containing nucleoside triphosphate hydrolases"/>
    <property type="match status" value="1"/>
</dbReference>
<keyword evidence="2 4" id="KW-0067">ATP-binding</keyword>
<dbReference type="InterPro" id="IPR017871">
    <property type="entry name" value="ABC_transporter-like_CS"/>
</dbReference>
<evidence type="ECO:0000259" key="3">
    <source>
        <dbReference type="PROSITE" id="PS50893"/>
    </source>
</evidence>
<dbReference type="InterPro" id="IPR050334">
    <property type="entry name" value="Molybdenum_import_ModC"/>
</dbReference>
<dbReference type="PROSITE" id="PS50893">
    <property type="entry name" value="ABC_TRANSPORTER_2"/>
    <property type="match status" value="1"/>
</dbReference>
<evidence type="ECO:0000256" key="2">
    <source>
        <dbReference type="ARBA" id="ARBA00022840"/>
    </source>
</evidence>
<reference evidence="5" key="1">
    <citation type="journal article" date="2019" name="Int. J. Syst. Evol. Microbiol.">
        <title>The Global Catalogue of Microorganisms (GCM) 10K type strain sequencing project: providing services to taxonomists for standard genome sequencing and annotation.</title>
        <authorList>
            <consortium name="The Broad Institute Genomics Platform"/>
            <consortium name="The Broad Institute Genome Sequencing Center for Infectious Disease"/>
            <person name="Wu L."/>
            <person name="Ma J."/>
        </authorList>
    </citation>
    <scope>NUCLEOTIDE SEQUENCE [LARGE SCALE GENOMIC DNA]</scope>
    <source>
        <strain evidence="5">CGMCC 1.16031</strain>
    </source>
</reference>
<dbReference type="InterPro" id="IPR027417">
    <property type="entry name" value="P-loop_NTPase"/>
</dbReference>
<keyword evidence="1" id="KW-0547">Nucleotide-binding</keyword>
<dbReference type="Gene3D" id="3.40.50.300">
    <property type="entry name" value="P-loop containing nucleotide triphosphate hydrolases"/>
    <property type="match status" value="1"/>
</dbReference>
<dbReference type="InterPro" id="IPR003439">
    <property type="entry name" value="ABC_transporter-like_ATP-bd"/>
</dbReference>
<sequence length="231" mass="25930">MLDIDICVRQGRFQLNIQTCIADTGITAIYGPSGCGKTTLLRAIAGLMPIQTGSIQFRQVCWHGQRDSMPVHRRRLGYVFQENSLLRHLNVAQNLAFAQQRQPQLDTGYQQELIELLGLQELLKRYPTELSLGEQQRVAIACALLSKPQLLLMDEPLASLDSERKQRILQHLKHRSENFNLPILYVSHHLGEIATLADHLLIIEDGALIKQGPVNTVINAMAKPALITVED</sequence>
<evidence type="ECO:0000313" key="5">
    <source>
        <dbReference type="Proteomes" id="UP001596364"/>
    </source>
</evidence>
<name>A0ABW1XF73_9ALTE</name>
<dbReference type="Pfam" id="PF00005">
    <property type="entry name" value="ABC_tran"/>
    <property type="match status" value="1"/>
</dbReference>
<protein>
    <submittedName>
        <fullName evidence="4">ATP-binding cassette domain-containing protein</fullName>
    </submittedName>
</protein>
<organism evidence="4 5">
    <name type="scientific">Pseudobowmanella zhangzhouensis</name>
    <dbReference type="NCBI Taxonomy" id="1537679"/>
    <lineage>
        <taxon>Bacteria</taxon>
        <taxon>Pseudomonadati</taxon>
        <taxon>Pseudomonadota</taxon>
        <taxon>Gammaproteobacteria</taxon>
        <taxon>Alteromonadales</taxon>
        <taxon>Alteromonadaceae</taxon>
    </lineage>
</organism>
<gene>
    <name evidence="4" type="ORF">ACFP85_00645</name>
</gene>